<dbReference type="FunFam" id="1.25.40.10:FF:001552">
    <property type="entry name" value="Predicted protein"/>
    <property type="match status" value="1"/>
</dbReference>
<sequence>MAVSSPPPPRLHLSLNPCLHLSLNLQNPTPNPLPSRSRPRSAPTTETLRRRLLRRGVSPTPKILHALRKKEALKALRRARKDTEAAAAAAAAAALHPRDGALAVVEEDEHETSFRAAAAEYRALVGRPWDGAARGVAPPRGGDGEEEGLEGLREMLVARRGDGFRWLLDDNIEAEAAERKQQKRAGTGTGWDAESGDEEMRIQLLVSRFVYTKLLSILGKSLRATEALRVFTIMRGDAQIYPDMPAYHSIAVTLGRAGLLKELIKTIEYMRQKPSKRVMKMRRKDWDPSLEPDVLVYNSVLNACVISQQWKGVFWVFQQMRISGLPPTGATFGLAMEVMLKAKKYDFVQKFYEKMQKNGVPPRAITYKVLVRAFWEQDKIKEAVDAVNDMEQRGVVGAASVYYELACCLCNNGRWRDAMLQVEKLKQLPLTKPLEYTFTGMILASFNGGYINECISIFESMKDYCIPNIGTVNVMLKVYGRCDMFGKAKDLFETTKACFSNSQTYLHEHSSLTADAYTYSSMLEASASAQQWEYFEYVYREMALSHHHLDQSKYSWLLIKACRAGKSYLLEHALDSILERGEIPDIQLIVELICQSIAQSDHGRVLQLLNVMTEASIKINEVEWTNILQQNEHQFSVDAVHDLIKYLSSSGTINADPALSLVRALQSQCETTSMKDTYLLVDGTSTQQCERSLLENEGKNSSSNLTEQDQLTDTRKNVCTAEVLDVPASSRDISQFGVTAVMSRDISLSGQRLENIHGQYDLGGTLVSAIDEVLDSMNSHGDSSYREIPSASEILELWEQERINDMFDPKTESRTTLIREF</sequence>
<keyword evidence="2" id="KW-0809">Transit peptide</keyword>
<protein>
    <submittedName>
        <fullName evidence="5">Pentatricopeptide repeat-containing protein</fullName>
    </submittedName>
</protein>
<evidence type="ECO:0000256" key="4">
    <source>
        <dbReference type="SAM" id="MobiDB-lite"/>
    </source>
</evidence>
<dbReference type="GO" id="GO:0009507">
    <property type="term" value="C:chloroplast"/>
    <property type="evidence" value="ECO:0007669"/>
    <property type="project" value="TreeGrafter"/>
</dbReference>
<comment type="caution">
    <text evidence="5">The sequence shown here is derived from an EMBL/GenBank/DDBJ whole genome shotgun (WGS) entry which is preliminary data.</text>
</comment>
<dbReference type="FunFam" id="1.25.40.10:FF:001105">
    <property type="entry name" value="Pentatricopeptide repeat-containing protein, chloroplastic"/>
    <property type="match status" value="1"/>
</dbReference>
<evidence type="ECO:0000256" key="1">
    <source>
        <dbReference type="ARBA" id="ARBA00022737"/>
    </source>
</evidence>
<name>A0A1E5UR38_9POAL</name>
<dbReference type="PANTHER" id="PTHR46935:SF2">
    <property type="entry name" value="PENTACOTRIPEPTIDE-REPEAT REGION OF PRORP DOMAIN-CONTAINING PROTEIN"/>
    <property type="match status" value="1"/>
</dbReference>
<feature type="repeat" description="PPR" evidence="3">
    <location>
        <begin position="328"/>
        <end position="362"/>
    </location>
</feature>
<dbReference type="AlphaFoldDB" id="A0A1E5UR38"/>
<dbReference type="Pfam" id="PF13812">
    <property type="entry name" value="PPR_3"/>
    <property type="match status" value="1"/>
</dbReference>
<dbReference type="EMBL" id="LWDX02067187">
    <property type="protein sequence ID" value="OEL15341.1"/>
    <property type="molecule type" value="Genomic_DNA"/>
</dbReference>
<feature type="region of interest" description="Disordered" evidence="4">
    <location>
        <begin position="26"/>
        <end position="47"/>
    </location>
</feature>
<evidence type="ECO:0000313" key="5">
    <source>
        <dbReference type="EMBL" id="OEL15341.1"/>
    </source>
</evidence>
<dbReference type="PANTHER" id="PTHR46935">
    <property type="entry name" value="OS01G0674700 PROTEIN"/>
    <property type="match status" value="1"/>
</dbReference>
<feature type="compositionally biased region" description="Low complexity" evidence="4">
    <location>
        <begin position="26"/>
        <end position="45"/>
    </location>
</feature>
<organism evidence="5 6">
    <name type="scientific">Dichanthelium oligosanthes</name>
    <dbReference type="NCBI Taxonomy" id="888268"/>
    <lineage>
        <taxon>Eukaryota</taxon>
        <taxon>Viridiplantae</taxon>
        <taxon>Streptophyta</taxon>
        <taxon>Embryophyta</taxon>
        <taxon>Tracheophyta</taxon>
        <taxon>Spermatophyta</taxon>
        <taxon>Magnoliopsida</taxon>
        <taxon>Liliopsida</taxon>
        <taxon>Poales</taxon>
        <taxon>Poaceae</taxon>
        <taxon>PACMAD clade</taxon>
        <taxon>Panicoideae</taxon>
        <taxon>Panicodae</taxon>
        <taxon>Paniceae</taxon>
        <taxon>Dichantheliinae</taxon>
        <taxon>Dichanthelium</taxon>
    </lineage>
</organism>
<evidence type="ECO:0000313" key="6">
    <source>
        <dbReference type="Proteomes" id="UP000095767"/>
    </source>
</evidence>
<dbReference type="SUPFAM" id="SSF48452">
    <property type="entry name" value="TPR-like"/>
    <property type="match status" value="1"/>
</dbReference>
<feature type="repeat" description="PPR" evidence="3">
    <location>
        <begin position="293"/>
        <end position="327"/>
    </location>
</feature>
<dbReference type="STRING" id="888268.A0A1E5UR38"/>
<dbReference type="GO" id="GO:0009658">
    <property type="term" value="P:chloroplast organization"/>
    <property type="evidence" value="ECO:0007669"/>
    <property type="project" value="InterPro"/>
</dbReference>
<dbReference type="OrthoDB" id="1904535at2759"/>
<dbReference type="Proteomes" id="UP000095767">
    <property type="component" value="Unassembled WGS sequence"/>
</dbReference>
<dbReference type="PROSITE" id="PS51375">
    <property type="entry name" value="PPR"/>
    <property type="match status" value="2"/>
</dbReference>
<dbReference type="Pfam" id="PF01535">
    <property type="entry name" value="PPR"/>
    <property type="match status" value="3"/>
</dbReference>
<dbReference type="InterPro" id="IPR044645">
    <property type="entry name" value="DG1/EMB2279-like"/>
</dbReference>
<dbReference type="Gene3D" id="1.25.40.10">
    <property type="entry name" value="Tetratricopeptide repeat domain"/>
    <property type="match status" value="3"/>
</dbReference>
<reference evidence="5 6" key="1">
    <citation type="submission" date="2016-09" db="EMBL/GenBank/DDBJ databases">
        <title>The draft genome of Dichanthelium oligosanthes: A C3 panicoid grass species.</title>
        <authorList>
            <person name="Studer A.J."/>
            <person name="Schnable J.C."/>
            <person name="Brutnell T.P."/>
        </authorList>
    </citation>
    <scope>NUCLEOTIDE SEQUENCE [LARGE SCALE GENOMIC DNA]</scope>
    <source>
        <strain evidence="6">cv. Kellogg 1175</strain>
        <tissue evidence="5">Leaf</tissue>
    </source>
</reference>
<evidence type="ECO:0000256" key="3">
    <source>
        <dbReference type="PROSITE-ProRule" id="PRU00708"/>
    </source>
</evidence>
<gene>
    <name evidence="5" type="ORF">BAE44_0023640</name>
</gene>
<keyword evidence="1" id="KW-0677">Repeat</keyword>
<keyword evidence="6" id="KW-1185">Reference proteome</keyword>
<proteinExistence type="predicted"/>
<dbReference type="InterPro" id="IPR011990">
    <property type="entry name" value="TPR-like_helical_dom_sf"/>
</dbReference>
<dbReference type="InterPro" id="IPR002885">
    <property type="entry name" value="PPR_rpt"/>
</dbReference>
<accession>A0A1E5UR38</accession>
<evidence type="ECO:0000256" key="2">
    <source>
        <dbReference type="ARBA" id="ARBA00022946"/>
    </source>
</evidence>